<dbReference type="RefSeq" id="WP_008826635.1">
    <property type="nucleotide sequence ID" value="NZ_AFNU02000011.1"/>
</dbReference>
<dbReference type="eggNOG" id="COG1846">
    <property type="taxonomic scope" value="Bacteria"/>
</dbReference>
<dbReference type="PRINTS" id="PR00598">
    <property type="entry name" value="HTHMARR"/>
</dbReference>
<dbReference type="GO" id="GO:0003700">
    <property type="term" value="F:DNA-binding transcription factor activity"/>
    <property type="evidence" value="ECO:0007669"/>
    <property type="project" value="InterPro"/>
</dbReference>
<evidence type="ECO:0000256" key="3">
    <source>
        <dbReference type="ARBA" id="ARBA00023163"/>
    </source>
</evidence>
<dbReference type="Pfam" id="PF12802">
    <property type="entry name" value="MarR_2"/>
    <property type="match status" value="1"/>
</dbReference>
<dbReference type="PROSITE" id="PS50995">
    <property type="entry name" value="HTH_MARR_2"/>
    <property type="match status" value="1"/>
</dbReference>
<dbReference type="InterPro" id="IPR036388">
    <property type="entry name" value="WH-like_DNA-bd_sf"/>
</dbReference>
<evidence type="ECO:0000256" key="2">
    <source>
        <dbReference type="ARBA" id="ARBA00023125"/>
    </source>
</evidence>
<dbReference type="Proteomes" id="UP000005707">
    <property type="component" value="Unassembled WGS sequence"/>
</dbReference>
<reference evidence="5 6" key="1">
    <citation type="journal article" date="2011" name="J. Bacteriol.">
        <title>Genome sequence of Haloplasma contractile, an unusual contractile bacterium from a deep-sea anoxic brine lake.</title>
        <authorList>
            <person name="Antunes A."/>
            <person name="Alam I."/>
            <person name="El Dorry H."/>
            <person name="Siam R."/>
            <person name="Robertson A."/>
            <person name="Bajic V.B."/>
            <person name="Stingl U."/>
        </authorList>
    </citation>
    <scope>NUCLEOTIDE SEQUENCE [LARGE SCALE GENOMIC DNA]</scope>
    <source>
        <strain evidence="5 6">SSD-17B</strain>
    </source>
</reference>
<evidence type="ECO:0000256" key="1">
    <source>
        <dbReference type="ARBA" id="ARBA00023015"/>
    </source>
</evidence>
<dbReference type="PANTHER" id="PTHR42756:SF1">
    <property type="entry name" value="TRANSCRIPTIONAL REPRESSOR OF EMRAB OPERON"/>
    <property type="match status" value="1"/>
</dbReference>
<dbReference type="EMBL" id="AFNU02000011">
    <property type="protein sequence ID" value="ERJ11450.1"/>
    <property type="molecule type" value="Genomic_DNA"/>
</dbReference>
<dbReference type="OrthoDB" id="5461037at2"/>
<dbReference type="InterPro" id="IPR000835">
    <property type="entry name" value="HTH_MarR-typ"/>
</dbReference>
<dbReference type="STRING" id="1033810.HLPCO_002572"/>
<dbReference type="GO" id="GO:0003677">
    <property type="term" value="F:DNA binding"/>
    <property type="evidence" value="ECO:0007669"/>
    <property type="project" value="UniProtKB-KW"/>
</dbReference>
<keyword evidence="1" id="KW-0805">Transcription regulation</keyword>
<reference evidence="5 6" key="2">
    <citation type="journal article" date="2013" name="PLoS ONE">
        <title>INDIGO - INtegrated Data Warehouse of MIcrobial GenOmes with Examples from the Red Sea Extremophiles.</title>
        <authorList>
            <person name="Alam I."/>
            <person name="Antunes A."/>
            <person name="Kamau A.A."/>
            <person name="Ba Alawi W."/>
            <person name="Kalkatawi M."/>
            <person name="Stingl U."/>
            <person name="Bajic V.B."/>
        </authorList>
    </citation>
    <scope>NUCLEOTIDE SEQUENCE [LARGE SCALE GENOMIC DNA]</scope>
    <source>
        <strain evidence="5 6">SSD-17B</strain>
    </source>
</reference>
<keyword evidence="2" id="KW-0238">DNA-binding</keyword>
<dbReference type="InterPro" id="IPR036390">
    <property type="entry name" value="WH_DNA-bd_sf"/>
</dbReference>
<organism evidence="5 6">
    <name type="scientific">Haloplasma contractile SSD-17B</name>
    <dbReference type="NCBI Taxonomy" id="1033810"/>
    <lineage>
        <taxon>Bacteria</taxon>
        <taxon>Bacillati</taxon>
        <taxon>Mycoplasmatota</taxon>
        <taxon>Mollicutes</taxon>
        <taxon>Haloplasmatales</taxon>
        <taxon>Haloplasmataceae</taxon>
        <taxon>Haloplasma</taxon>
    </lineage>
</organism>
<gene>
    <name evidence="5" type="ORF">HLPCO_002572</name>
</gene>
<evidence type="ECO:0000259" key="4">
    <source>
        <dbReference type="PROSITE" id="PS50995"/>
    </source>
</evidence>
<dbReference type="PANTHER" id="PTHR42756">
    <property type="entry name" value="TRANSCRIPTIONAL REGULATOR, MARR"/>
    <property type="match status" value="1"/>
</dbReference>
<sequence>MTDFLNKIGDAFFEFEARLQFYERKYLRTHKITDITPNEVKVLYVIGISNTKSMGEIAEKLKVTLGTLTTAVNSLVKKGYVIRTRNKMDRRIKILYLTRKSIEAVKVYSNFYTSILGNLVNELDADETETVNKILKIMISVLDDDRLLQGLDDNHE</sequence>
<keyword evidence="6" id="KW-1185">Reference proteome</keyword>
<dbReference type="Gene3D" id="1.10.10.10">
    <property type="entry name" value="Winged helix-like DNA-binding domain superfamily/Winged helix DNA-binding domain"/>
    <property type="match status" value="1"/>
</dbReference>
<comment type="caution">
    <text evidence="5">The sequence shown here is derived from an EMBL/GenBank/DDBJ whole genome shotgun (WGS) entry which is preliminary data.</text>
</comment>
<proteinExistence type="predicted"/>
<evidence type="ECO:0000313" key="5">
    <source>
        <dbReference type="EMBL" id="ERJ11450.1"/>
    </source>
</evidence>
<dbReference type="AlphaFoldDB" id="U2FET2"/>
<keyword evidence="3" id="KW-0804">Transcription</keyword>
<dbReference type="SUPFAM" id="SSF46785">
    <property type="entry name" value="Winged helix' DNA-binding domain"/>
    <property type="match status" value="1"/>
</dbReference>
<dbReference type="FunCoup" id="U2FET2">
    <property type="interactions" value="9"/>
</dbReference>
<dbReference type="SMART" id="SM00347">
    <property type="entry name" value="HTH_MARR"/>
    <property type="match status" value="1"/>
</dbReference>
<dbReference type="InParanoid" id="U2FET2"/>
<protein>
    <submittedName>
        <fullName evidence="5">MarR-family transcriptional regulator protein</fullName>
    </submittedName>
</protein>
<feature type="domain" description="HTH marR-type" evidence="4">
    <location>
        <begin position="1"/>
        <end position="140"/>
    </location>
</feature>
<name>U2FET2_9MOLU</name>
<evidence type="ECO:0000313" key="6">
    <source>
        <dbReference type="Proteomes" id="UP000005707"/>
    </source>
</evidence>
<accession>U2FET2</accession>